<reference evidence="6 7" key="1">
    <citation type="journal article" date="2018" name="IMA Fungus">
        <title>IMA Genome-F 10: Nine draft genome sequences of Claviceps purpurea s.lat., including C. arundinis, C. humidiphila, and C. cf. spartinae, pseudomolecules for the pitch canker pathogen Fusarium circinatum, draft genome of Davidsoniella eucalypti, Grosmannia galeiformis, Quambalaria eucalypti, and Teratosphaeria destructans.</title>
        <authorList>
            <person name="Wingfield B.D."/>
            <person name="Liu M."/>
            <person name="Nguyen H.D."/>
            <person name="Lane F.A."/>
            <person name="Morgan S.W."/>
            <person name="De Vos L."/>
            <person name="Wilken P.M."/>
            <person name="Duong T.A."/>
            <person name="Aylward J."/>
            <person name="Coetzee M.P."/>
            <person name="Dadej K."/>
            <person name="De Beer Z.W."/>
            <person name="Findlay W."/>
            <person name="Havenga M."/>
            <person name="Kolarik M."/>
            <person name="Menzies J.G."/>
            <person name="Naidoo K."/>
            <person name="Pochopski O."/>
            <person name="Shoukouhi P."/>
            <person name="Santana Q.C."/>
            <person name="Seifert K.A."/>
            <person name="Soal N."/>
            <person name="Steenkamp E.T."/>
            <person name="Tatham C.T."/>
            <person name="van der Nest M.A."/>
            <person name="Wingfield M.J."/>
        </authorList>
    </citation>
    <scope>NUCLEOTIDE SEQUENCE [LARGE SCALE GENOMIC DNA]</scope>
    <source>
        <strain evidence="6">CMW44962</strain>
    </source>
</reference>
<feature type="compositionally biased region" description="Low complexity" evidence="3">
    <location>
        <begin position="10"/>
        <end position="20"/>
    </location>
</feature>
<feature type="compositionally biased region" description="Polar residues" evidence="3">
    <location>
        <begin position="62"/>
        <end position="71"/>
    </location>
</feature>
<organism evidence="6 7">
    <name type="scientific">Teratosphaeria destructans</name>
    <dbReference type="NCBI Taxonomy" id="418781"/>
    <lineage>
        <taxon>Eukaryota</taxon>
        <taxon>Fungi</taxon>
        <taxon>Dikarya</taxon>
        <taxon>Ascomycota</taxon>
        <taxon>Pezizomycotina</taxon>
        <taxon>Dothideomycetes</taxon>
        <taxon>Dothideomycetidae</taxon>
        <taxon>Mycosphaerellales</taxon>
        <taxon>Teratosphaeriaceae</taxon>
        <taxon>Teratosphaeria</taxon>
    </lineage>
</organism>
<feature type="domain" description="PLD phosphodiesterase" evidence="4">
    <location>
        <begin position="510"/>
        <end position="541"/>
    </location>
</feature>
<dbReference type="InterPro" id="IPR001736">
    <property type="entry name" value="PLipase_D/transphosphatidylase"/>
</dbReference>
<dbReference type="SUPFAM" id="SSF56024">
    <property type="entry name" value="Phospholipase D/nuclease"/>
    <property type="match status" value="2"/>
</dbReference>
<evidence type="ECO:0000256" key="3">
    <source>
        <dbReference type="SAM" id="MobiDB-lite"/>
    </source>
</evidence>
<comment type="catalytic activity">
    <reaction evidence="2">
        <text>4-demethylwyosine(37) in tRNA(Phe) + S-adenosyl-L-methionine = 4-demethyl-7-[(3S)-3-amino-3-carboxypropyl]wyosine(37) in tRNA(Phe) + S-methyl-5'-thioadenosine + H(+)</text>
        <dbReference type="Rhea" id="RHEA:36355"/>
        <dbReference type="Rhea" id="RHEA-COMP:10164"/>
        <dbReference type="Rhea" id="RHEA-COMP:10378"/>
        <dbReference type="ChEBI" id="CHEBI:15378"/>
        <dbReference type="ChEBI" id="CHEBI:17509"/>
        <dbReference type="ChEBI" id="CHEBI:59789"/>
        <dbReference type="ChEBI" id="CHEBI:64315"/>
        <dbReference type="ChEBI" id="CHEBI:73550"/>
        <dbReference type="EC" id="2.5.1.114"/>
    </reaction>
</comment>
<accession>A0A9W7SN97</accession>
<keyword evidence="7" id="KW-1185">Reference proteome</keyword>
<dbReference type="SUPFAM" id="SSF53335">
    <property type="entry name" value="S-adenosyl-L-methionine-dependent methyltransferases"/>
    <property type="match status" value="1"/>
</dbReference>
<dbReference type="InterPro" id="IPR030382">
    <property type="entry name" value="MeTrfase_TRM5/TYW2"/>
</dbReference>
<dbReference type="Pfam" id="PF13091">
    <property type="entry name" value="PLDc_2"/>
    <property type="match status" value="1"/>
</dbReference>
<feature type="domain" description="SAM-dependent methyltransferase TRM5/TYW2-type" evidence="5">
    <location>
        <begin position="670"/>
        <end position="977"/>
    </location>
</feature>
<dbReference type="EC" id="2.5.1.114" evidence="1"/>
<dbReference type="EMBL" id="RIBY02002101">
    <property type="protein sequence ID" value="KAH9825537.1"/>
    <property type="molecule type" value="Genomic_DNA"/>
</dbReference>
<dbReference type="GO" id="GO:0102522">
    <property type="term" value="F:tRNA 4-demethylwyosine alpha-amino-alpha-carboxypropyltransferase activity"/>
    <property type="evidence" value="ECO:0007669"/>
    <property type="project" value="UniProtKB-EC"/>
</dbReference>
<proteinExistence type="predicted"/>
<evidence type="ECO:0000256" key="2">
    <source>
        <dbReference type="ARBA" id="ARBA00049400"/>
    </source>
</evidence>
<dbReference type="CDD" id="cd09173">
    <property type="entry name" value="PLDc_Nuc_like_unchar1_2"/>
    <property type="match status" value="1"/>
</dbReference>
<feature type="region of interest" description="Disordered" evidence="3">
    <location>
        <begin position="1"/>
        <end position="72"/>
    </location>
</feature>
<dbReference type="PANTHER" id="PTHR23245:SF25">
    <property type="entry name" value="TRNA WYBUTOSINE-SYNTHESIZING PROTEIN 2 HOMOLOG"/>
    <property type="match status" value="1"/>
</dbReference>
<dbReference type="PROSITE" id="PS50035">
    <property type="entry name" value="PLD"/>
    <property type="match status" value="1"/>
</dbReference>
<evidence type="ECO:0000313" key="6">
    <source>
        <dbReference type="EMBL" id="KAH9825537.1"/>
    </source>
</evidence>
<dbReference type="InterPro" id="IPR029063">
    <property type="entry name" value="SAM-dependent_MTases_sf"/>
</dbReference>
<dbReference type="OrthoDB" id="2387925at2759"/>
<reference evidence="6 7" key="2">
    <citation type="journal article" date="2021" name="Curr. Genet.">
        <title>Genetic response to nitrogen starvation in the aggressive Eucalyptus foliar pathogen Teratosphaeria destructans.</title>
        <authorList>
            <person name="Havenga M."/>
            <person name="Wingfield B.D."/>
            <person name="Wingfield M.J."/>
            <person name="Dreyer L.L."/>
            <person name="Roets F."/>
            <person name="Aylward J."/>
        </authorList>
    </citation>
    <scope>NUCLEOTIDE SEQUENCE [LARGE SCALE GENOMIC DNA]</scope>
    <source>
        <strain evidence="6">CMW44962</strain>
    </source>
</reference>
<dbReference type="PROSITE" id="PS51684">
    <property type="entry name" value="SAM_MT_TRM5_TYW2"/>
    <property type="match status" value="1"/>
</dbReference>
<dbReference type="Gene3D" id="3.40.50.150">
    <property type="entry name" value="Vaccinia Virus protein VP39"/>
    <property type="match status" value="1"/>
</dbReference>
<feature type="compositionally biased region" description="Basic residues" evidence="3">
    <location>
        <begin position="44"/>
        <end position="54"/>
    </location>
</feature>
<dbReference type="Proteomes" id="UP001138500">
    <property type="component" value="Unassembled WGS sequence"/>
</dbReference>
<comment type="caution">
    <text evidence="6">The sequence shown here is derived from an EMBL/GenBank/DDBJ whole genome shotgun (WGS) entry which is preliminary data.</text>
</comment>
<dbReference type="GO" id="GO:0008175">
    <property type="term" value="F:tRNA methyltransferase activity"/>
    <property type="evidence" value="ECO:0007669"/>
    <property type="project" value="TreeGrafter"/>
</dbReference>
<feature type="region of interest" description="Disordered" evidence="3">
    <location>
        <begin position="580"/>
        <end position="608"/>
    </location>
</feature>
<name>A0A9W7SN97_9PEZI</name>
<dbReference type="GO" id="GO:0030488">
    <property type="term" value="P:tRNA methylation"/>
    <property type="evidence" value="ECO:0007669"/>
    <property type="project" value="TreeGrafter"/>
</dbReference>
<gene>
    <name evidence="6" type="ORF">Tdes44962_MAKER04105</name>
</gene>
<dbReference type="PANTHER" id="PTHR23245">
    <property type="entry name" value="TRNA METHYLTRANSFERASE"/>
    <property type="match status" value="1"/>
</dbReference>
<dbReference type="InterPro" id="IPR025202">
    <property type="entry name" value="PLD-like_dom"/>
</dbReference>
<dbReference type="GO" id="GO:0005737">
    <property type="term" value="C:cytoplasm"/>
    <property type="evidence" value="ECO:0007669"/>
    <property type="project" value="TreeGrafter"/>
</dbReference>
<sequence>MTKTRKSTSTKESSSHSTYTGVRKKAAPKHGGHHAAESGAVGKGKGRGRPKKSHAVNGTAHALTNATNTESPPFIVKGATDAALFTLTAYRGEGMCLLAMNWKDGQPPDDFAGFAIEYMPPGGKSFYQLQNRIAFPSSKEQVNPNTLSSRLSPFQKFRWIHFPESVETPGSFIYRVTSVFMDEQKVLSYGHYQEADISLKAETYSGEINIAFTRGFISSQAFVDRFGTNGGVGTILPTSSRAGITFKPTDPKAPEALAWMGFEVREAIFNALDAAVSDTTAQVRVAAYDFDDPEIVDRLQKLGDRLKIFIDDSGSHKPADSSESKAAAMLAKTAGAENVQRQHMGGLQHNKSIVINGDNLKIAGDNAVTLFEEAFDALWASPDDVSGFDNTLNADWEDLGYDDIDAQVTFSPHGKSNAKLTEIGKAIAGVNSSLFYSLAFLYETKGVIRNAIEKVTDEKTSDVFVYGISDKSVGGLDVQEPNGNPPVAYPEALDGDNLPEPFKEEATGGYGVRLHHKFVVLDFNTPDAMVYTGSYNFSIEADTKNAENLFVIKDQRIATCYAVEALAMSDHYAFRDREDVDKKGGNTRVGKNEKSDDENGDGNDALELQEPPTDAIEAWLRQSKRLINERNSAALKRLQKSYVVYGCMVLLPSEAIDTLHQFHHSLEDLYRLIVKELKTTHIATSRPIPLHQQDGTSENIVRSPTNFLPLYGDFGSEPTPNSILTPTQSDFEDSFWTTAKQNGIQQVWAPRYTMFSRGNISEKARLLTLPSVLTAVEDGRRDGRGSAAIDLYAGIGYFTFSYLKAGVSKVLGWDLNPWSIEGLRRGARANKWSVVTAAHGEGMREALERDDVRVLAFCESNERAAERIARVRDVLPSVRHVNCGLLPTSRGSWGIAVELLDPRVAGWVHVHENFAVFEIELKAEEVRVEMQRLVDGLEPGPNGEGRREREVAVEHVNRLKSYAPGVNHCVIDICICPRT</sequence>
<feature type="compositionally biased region" description="Basic and acidic residues" evidence="3">
    <location>
        <begin position="580"/>
        <end position="594"/>
    </location>
</feature>
<evidence type="ECO:0000256" key="1">
    <source>
        <dbReference type="ARBA" id="ARBA00012265"/>
    </source>
</evidence>
<dbReference type="Gene3D" id="3.30.870.10">
    <property type="entry name" value="Endonuclease Chain A"/>
    <property type="match status" value="2"/>
</dbReference>
<evidence type="ECO:0000259" key="4">
    <source>
        <dbReference type="PROSITE" id="PS50035"/>
    </source>
</evidence>
<protein>
    <recommendedName>
        <fullName evidence="1">tRNA(Phe) (4-demethylwyosine(37)-C(7)) aminocarboxypropyltransferase</fullName>
        <ecNumber evidence="1">2.5.1.114</ecNumber>
    </recommendedName>
</protein>
<evidence type="ECO:0000259" key="5">
    <source>
        <dbReference type="PROSITE" id="PS51684"/>
    </source>
</evidence>
<dbReference type="AlphaFoldDB" id="A0A9W7SN97"/>
<feature type="compositionally biased region" description="Basic residues" evidence="3">
    <location>
        <begin position="22"/>
        <end position="33"/>
    </location>
</feature>
<dbReference type="GO" id="GO:0031591">
    <property type="term" value="P:wybutosine biosynthetic process"/>
    <property type="evidence" value="ECO:0007669"/>
    <property type="project" value="TreeGrafter"/>
</dbReference>
<evidence type="ECO:0000313" key="7">
    <source>
        <dbReference type="Proteomes" id="UP001138500"/>
    </source>
</evidence>